<evidence type="ECO:0000256" key="4">
    <source>
        <dbReference type="ARBA" id="ARBA00022741"/>
    </source>
</evidence>
<dbReference type="InterPro" id="IPR027266">
    <property type="entry name" value="TrmE/GcvT-like"/>
</dbReference>
<comment type="caution">
    <text evidence="9">Lacks conserved residue(s) required for the propagation of feature annotation.</text>
</comment>
<dbReference type="InterPro" id="IPR031168">
    <property type="entry name" value="G_TrmE"/>
</dbReference>
<evidence type="ECO:0000256" key="9">
    <source>
        <dbReference type="HAMAP-Rule" id="MF_00379"/>
    </source>
</evidence>
<dbReference type="SUPFAM" id="SSF116878">
    <property type="entry name" value="TrmE connector domain"/>
    <property type="match status" value="1"/>
</dbReference>
<dbReference type="FunFam" id="3.30.1360.120:FF:000003">
    <property type="entry name" value="tRNA modification GTPase MnmE"/>
    <property type="match status" value="1"/>
</dbReference>
<keyword evidence="9" id="KW-0963">Cytoplasm</keyword>
<dbReference type="GO" id="GO:0046872">
    <property type="term" value="F:metal ion binding"/>
    <property type="evidence" value="ECO:0007669"/>
    <property type="project" value="UniProtKB-KW"/>
</dbReference>
<feature type="binding site" evidence="9">
    <location>
        <position position="466"/>
    </location>
    <ligand>
        <name>(6S)-5-formyl-5,6,7,8-tetrahydrofolate</name>
        <dbReference type="ChEBI" id="CHEBI:57457"/>
    </ligand>
</feature>
<keyword evidence="6 9" id="KW-0460">Magnesium</keyword>
<evidence type="ECO:0000259" key="11">
    <source>
        <dbReference type="PROSITE" id="PS51709"/>
    </source>
</evidence>
<dbReference type="Pfam" id="PF10396">
    <property type="entry name" value="TrmE_N"/>
    <property type="match status" value="1"/>
</dbReference>
<dbReference type="Pfam" id="PF01926">
    <property type="entry name" value="MMR_HSR1"/>
    <property type="match status" value="1"/>
</dbReference>
<keyword evidence="4 9" id="KW-0547">Nucleotide-binding</keyword>
<dbReference type="SUPFAM" id="SSF52540">
    <property type="entry name" value="P-loop containing nucleoside triphosphate hydrolases"/>
    <property type="match status" value="1"/>
</dbReference>
<dbReference type="InterPro" id="IPR027368">
    <property type="entry name" value="MnmE_dom2"/>
</dbReference>
<organism evidence="12 13">
    <name type="scientific">Acidiluteibacter ferrifornacis</name>
    <dbReference type="NCBI Taxonomy" id="2692424"/>
    <lineage>
        <taxon>Bacteria</taxon>
        <taxon>Pseudomonadati</taxon>
        <taxon>Bacteroidota</taxon>
        <taxon>Flavobacteriia</taxon>
        <taxon>Flavobacteriales</taxon>
        <taxon>Cryomorphaceae</taxon>
        <taxon>Acidiluteibacter</taxon>
    </lineage>
</organism>
<comment type="similarity">
    <text evidence="1 9 10">Belongs to the TRAFAC class TrmE-Era-EngA-EngB-Septin-like GTPase superfamily. TrmE GTPase family.</text>
</comment>
<dbReference type="NCBIfam" id="TIGR00231">
    <property type="entry name" value="small_GTP"/>
    <property type="match status" value="1"/>
</dbReference>
<evidence type="ECO:0000256" key="10">
    <source>
        <dbReference type="RuleBase" id="RU003313"/>
    </source>
</evidence>
<dbReference type="AlphaFoldDB" id="A0A6N9NLP7"/>
<dbReference type="NCBIfam" id="NF003661">
    <property type="entry name" value="PRK05291.1-3"/>
    <property type="match status" value="1"/>
</dbReference>
<comment type="cofactor">
    <cofactor evidence="9">
        <name>K(+)</name>
        <dbReference type="ChEBI" id="CHEBI:29103"/>
    </cofactor>
    <text evidence="9">Binds 1 potassium ion per subunit.</text>
</comment>
<dbReference type="CDD" id="cd14858">
    <property type="entry name" value="TrmE_N"/>
    <property type="match status" value="1"/>
</dbReference>
<dbReference type="CDD" id="cd04164">
    <property type="entry name" value="trmE"/>
    <property type="match status" value="1"/>
</dbReference>
<dbReference type="InterPro" id="IPR006073">
    <property type="entry name" value="GTP-bd"/>
</dbReference>
<protein>
    <recommendedName>
        <fullName evidence="9">tRNA modification GTPase MnmE</fullName>
        <ecNumber evidence="9">3.6.-.-</ecNumber>
    </recommendedName>
</protein>
<dbReference type="GO" id="GO:0002098">
    <property type="term" value="P:tRNA wobble uridine modification"/>
    <property type="evidence" value="ECO:0007669"/>
    <property type="project" value="TreeGrafter"/>
</dbReference>
<dbReference type="InterPro" id="IPR018948">
    <property type="entry name" value="GTP-bd_TrmE_N"/>
</dbReference>
<dbReference type="Gene3D" id="3.40.50.300">
    <property type="entry name" value="P-loop containing nucleotide triphosphate hydrolases"/>
    <property type="match status" value="1"/>
</dbReference>
<comment type="subcellular location">
    <subcellularLocation>
        <location evidence="9">Cytoplasm</location>
    </subcellularLocation>
</comment>
<evidence type="ECO:0000256" key="2">
    <source>
        <dbReference type="ARBA" id="ARBA00022694"/>
    </source>
</evidence>
<feature type="binding site" evidence="9">
    <location>
        <position position="253"/>
    </location>
    <ligand>
        <name>K(+)</name>
        <dbReference type="ChEBI" id="CHEBI:29103"/>
    </ligand>
</feature>
<keyword evidence="8 9" id="KW-0342">GTP-binding</keyword>
<keyword evidence="7 9" id="KW-0630">Potassium</keyword>
<dbReference type="InterPro" id="IPR027417">
    <property type="entry name" value="P-loop_NTPase"/>
</dbReference>
<reference evidence="12 13" key="1">
    <citation type="submission" date="2019-12" db="EMBL/GenBank/DDBJ databases">
        <authorList>
            <person name="Zhao J."/>
        </authorList>
    </citation>
    <scope>NUCLEOTIDE SEQUENCE [LARGE SCALE GENOMIC DNA]</scope>
    <source>
        <strain evidence="12 13">S-15</strain>
    </source>
</reference>
<dbReference type="Gene3D" id="3.30.1360.120">
    <property type="entry name" value="Probable tRNA modification gtpase trme, domain 1"/>
    <property type="match status" value="1"/>
</dbReference>
<dbReference type="GO" id="GO:0005829">
    <property type="term" value="C:cytosol"/>
    <property type="evidence" value="ECO:0007669"/>
    <property type="project" value="TreeGrafter"/>
</dbReference>
<evidence type="ECO:0000256" key="5">
    <source>
        <dbReference type="ARBA" id="ARBA00022801"/>
    </source>
</evidence>
<dbReference type="EC" id="3.6.-.-" evidence="9"/>
<feature type="binding site" evidence="9">
    <location>
        <position position="84"/>
    </location>
    <ligand>
        <name>(6S)-5-formyl-5,6,7,8-tetrahydrofolate</name>
        <dbReference type="ChEBI" id="CHEBI:57457"/>
    </ligand>
</feature>
<feature type="binding site" evidence="9">
    <location>
        <position position="123"/>
    </location>
    <ligand>
        <name>(6S)-5-formyl-5,6,7,8-tetrahydrofolate</name>
        <dbReference type="ChEBI" id="CHEBI:57457"/>
    </ligand>
</feature>
<sequence>MYTTQETICALATPSGSGAIGIIRLSGPKAYEIANTIFHGKDLTKQATHTIHFGTVRDDNKIIDEVLVSLFKGPNSYTGEDSVEISCHGSSFILGKVIALCLKNGARFAKAGEFTQRAFVNGKLDLAQAEAVADLIASESESAHELAMNQMRGGFSDKIKTLRDELIHFASLIELELDFGEEDVEFADRDDLKELVDRLTVVLYNLIQSFSAGNVLKNGVPIAIVGEPNVGKSTLLNAILNEERAIVSDIAGTTRDAIEDEVNLGGIIFRFIDTAGLRETTDVVENIGITKTYQKVDQATVILYLVDAKKSTKEEIQKTVATIQARIVDTNKRLIVVANKLENELNDKKEVPTAILDKFEGLDEVHYLSALQKTNVEELCAHLVELVKSNIVSNSDVTVSNYRHYEALSKAYEALMKVTEGLAVNITGDFLAMDIRQSLHYLGEITGEITTDDLLGNIFSKFCIGK</sequence>
<dbReference type="Pfam" id="PF12631">
    <property type="entry name" value="MnmE_helical"/>
    <property type="match status" value="1"/>
</dbReference>
<comment type="subunit">
    <text evidence="9">Homodimer. Heterotetramer of two MnmE and two MnmG subunits.</text>
</comment>
<keyword evidence="3 9" id="KW-0479">Metal-binding</keyword>
<dbReference type="GO" id="GO:0030488">
    <property type="term" value="P:tRNA methylation"/>
    <property type="evidence" value="ECO:0007669"/>
    <property type="project" value="TreeGrafter"/>
</dbReference>
<comment type="caution">
    <text evidence="12">The sequence shown here is derived from an EMBL/GenBank/DDBJ whole genome shotgun (WGS) entry which is preliminary data.</text>
</comment>
<dbReference type="InterPro" id="IPR025867">
    <property type="entry name" value="MnmE_helical"/>
</dbReference>
<dbReference type="EMBL" id="WWNE01000007">
    <property type="protein sequence ID" value="NBG66401.1"/>
    <property type="molecule type" value="Genomic_DNA"/>
</dbReference>
<dbReference type="Proteomes" id="UP000470771">
    <property type="component" value="Unassembled WGS sequence"/>
</dbReference>
<dbReference type="Gene3D" id="1.20.120.430">
    <property type="entry name" value="tRNA modification GTPase MnmE domain 2"/>
    <property type="match status" value="1"/>
</dbReference>
<dbReference type="PANTHER" id="PTHR42714:SF2">
    <property type="entry name" value="TRNA MODIFICATION GTPASE GTPBP3, MITOCHONDRIAL"/>
    <property type="match status" value="1"/>
</dbReference>
<evidence type="ECO:0000256" key="6">
    <source>
        <dbReference type="ARBA" id="ARBA00022842"/>
    </source>
</evidence>
<dbReference type="GO" id="GO:0003924">
    <property type="term" value="F:GTPase activity"/>
    <property type="evidence" value="ECO:0007669"/>
    <property type="project" value="UniProtKB-UniRule"/>
</dbReference>
<keyword evidence="5 9" id="KW-0378">Hydrolase</keyword>
<keyword evidence="13" id="KW-1185">Reference proteome</keyword>
<evidence type="ECO:0000313" key="13">
    <source>
        <dbReference type="Proteomes" id="UP000470771"/>
    </source>
</evidence>
<evidence type="ECO:0000256" key="7">
    <source>
        <dbReference type="ARBA" id="ARBA00022958"/>
    </source>
</evidence>
<evidence type="ECO:0000256" key="3">
    <source>
        <dbReference type="ARBA" id="ARBA00022723"/>
    </source>
</evidence>
<feature type="binding site" evidence="9">
    <location>
        <begin position="229"/>
        <end position="234"/>
    </location>
    <ligand>
        <name>GTP</name>
        <dbReference type="ChEBI" id="CHEBI:37565"/>
    </ligand>
</feature>
<name>A0A6N9NLP7_9FLAO</name>
<feature type="binding site" evidence="9">
    <location>
        <begin position="248"/>
        <end position="254"/>
    </location>
    <ligand>
        <name>GTP</name>
        <dbReference type="ChEBI" id="CHEBI:37565"/>
    </ligand>
</feature>
<dbReference type="HAMAP" id="MF_00379">
    <property type="entry name" value="GTPase_MnmE"/>
    <property type="match status" value="1"/>
</dbReference>
<feature type="binding site" evidence="9">
    <location>
        <position position="229"/>
    </location>
    <ligand>
        <name>K(+)</name>
        <dbReference type="ChEBI" id="CHEBI:29103"/>
    </ligand>
</feature>
<feature type="binding site" evidence="9">
    <location>
        <position position="24"/>
    </location>
    <ligand>
        <name>(6S)-5-formyl-5,6,7,8-tetrahydrofolate</name>
        <dbReference type="ChEBI" id="CHEBI:57457"/>
    </ligand>
</feature>
<keyword evidence="2 9" id="KW-0819">tRNA processing</keyword>
<evidence type="ECO:0000256" key="1">
    <source>
        <dbReference type="ARBA" id="ARBA00011043"/>
    </source>
</evidence>
<dbReference type="GO" id="GO:0042802">
    <property type="term" value="F:identical protein binding"/>
    <property type="evidence" value="ECO:0007669"/>
    <property type="project" value="UniProtKB-ARBA"/>
</dbReference>
<gene>
    <name evidence="9 12" type="primary">mnmE</name>
    <name evidence="9" type="synonym">trmE</name>
    <name evidence="12" type="ORF">GQN54_09755</name>
</gene>
<feature type="binding site" evidence="9">
    <location>
        <position position="250"/>
    </location>
    <ligand>
        <name>K(+)</name>
        <dbReference type="ChEBI" id="CHEBI:29103"/>
    </ligand>
</feature>
<evidence type="ECO:0000256" key="8">
    <source>
        <dbReference type="ARBA" id="ARBA00023134"/>
    </source>
</evidence>
<dbReference type="RefSeq" id="WP_160633352.1">
    <property type="nucleotide sequence ID" value="NZ_WWNE01000007.1"/>
</dbReference>
<dbReference type="InterPro" id="IPR004520">
    <property type="entry name" value="GTPase_MnmE"/>
</dbReference>
<feature type="domain" description="TrmE-type G" evidence="11">
    <location>
        <begin position="219"/>
        <end position="388"/>
    </location>
</feature>
<feature type="binding site" evidence="9">
    <location>
        <position position="254"/>
    </location>
    <ligand>
        <name>Mg(2+)</name>
        <dbReference type="ChEBI" id="CHEBI:18420"/>
    </ligand>
</feature>
<comment type="function">
    <text evidence="9">Exhibits a very high intrinsic GTPase hydrolysis rate. Involved in the addition of a carboxymethylaminomethyl (cmnm) group at the wobble position (U34) of certain tRNAs, forming tRNA-cmnm(5)s(2)U34.</text>
</comment>
<evidence type="ECO:0000313" key="12">
    <source>
        <dbReference type="EMBL" id="NBG66401.1"/>
    </source>
</evidence>
<dbReference type="InterPro" id="IPR005225">
    <property type="entry name" value="Small_GTP-bd"/>
</dbReference>
<accession>A0A6N9NLP7</accession>
<dbReference type="NCBIfam" id="TIGR00450">
    <property type="entry name" value="mnmE_trmE_thdF"/>
    <property type="match status" value="1"/>
</dbReference>
<dbReference type="PANTHER" id="PTHR42714">
    <property type="entry name" value="TRNA MODIFICATION GTPASE GTPBP3"/>
    <property type="match status" value="1"/>
</dbReference>
<feature type="binding site" evidence="9">
    <location>
        <begin position="273"/>
        <end position="276"/>
    </location>
    <ligand>
        <name>GTP</name>
        <dbReference type="ChEBI" id="CHEBI:37565"/>
    </ligand>
</feature>
<dbReference type="PROSITE" id="PS51709">
    <property type="entry name" value="G_TRME"/>
    <property type="match status" value="1"/>
</dbReference>
<feature type="binding site" evidence="9">
    <location>
        <position position="248"/>
    </location>
    <ligand>
        <name>K(+)</name>
        <dbReference type="ChEBI" id="CHEBI:29103"/>
    </ligand>
</feature>
<dbReference type="GO" id="GO:0005525">
    <property type="term" value="F:GTP binding"/>
    <property type="evidence" value="ECO:0007669"/>
    <property type="project" value="UniProtKB-UniRule"/>
</dbReference>
<feature type="binding site" evidence="9">
    <location>
        <position position="233"/>
    </location>
    <ligand>
        <name>Mg(2+)</name>
        <dbReference type="ChEBI" id="CHEBI:18420"/>
    </ligand>
</feature>
<proteinExistence type="inferred from homology"/>